<feature type="transmembrane region" description="Helical" evidence="2">
    <location>
        <begin position="437"/>
        <end position="458"/>
    </location>
</feature>
<protein>
    <submittedName>
        <fullName evidence="3">Uncharacterized protein</fullName>
    </submittedName>
</protein>
<feature type="compositionally biased region" description="Polar residues" evidence="1">
    <location>
        <begin position="38"/>
        <end position="52"/>
    </location>
</feature>
<keyword evidence="2" id="KW-0472">Membrane</keyword>
<evidence type="ECO:0000313" key="4">
    <source>
        <dbReference type="Proteomes" id="UP001371456"/>
    </source>
</evidence>
<feature type="region of interest" description="Disordered" evidence="1">
    <location>
        <begin position="464"/>
        <end position="486"/>
    </location>
</feature>
<dbReference type="EMBL" id="JBANQN010000002">
    <property type="protein sequence ID" value="KAK6798077.1"/>
    <property type="molecule type" value="Genomic_DNA"/>
</dbReference>
<proteinExistence type="predicted"/>
<comment type="caution">
    <text evidence="3">The sequence shown here is derived from an EMBL/GenBank/DDBJ whole genome shotgun (WGS) entry which is preliminary data.</text>
</comment>
<gene>
    <name evidence="3" type="ORF">RDI58_005779</name>
</gene>
<dbReference type="AlphaFoldDB" id="A0AAN8U9Q1"/>
<sequence>MPTYTAIAMDRLIESGGSKSTTTSKSIHESKFERRINVPNSSFDRSENGSSSKLERKTIQTNVKIDETNGKPSIIGDRKDHWTQISPALYTIPKPTPLPDSPSFPDSPSSFPPSPYIINHKRRGPRLSQSFTEDDFGTQQQALDEEKIDEKLRDTKQDILSTSVDDPSISRETVNCAKEDNLLFTTDNLVKGGEVTDLCDGEILHQDLHNGSAGQNGTMKFVAFNLRRGGEADDFFDPQESLSVRSFGESESNGGFQRCLSSMTPMGEFYDAWEELSSENGPQIPTNDFENELREIRLSLLTEIEKRKQVEEVLTNMQTQWQRIRERLSLVGLNFPPNPVAGEELDNEQPDDQVEDLCQQVHILRVVSESIGKGIAKAELETVIEAQIESKNFEIARLWDRLNYYEAVNREMSQRNQEAIETARRLRQIRKRRQKKLIWGSIAATITIGSAVLAWSYFSTGRESSSLDQSRSLDGDSASELRVLNE</sequence>
<accession>A0AAN8U9Q1</accession>
<evidence type="ECO:0000313" key="3">
    <source>
        <dbReference type="EMBL" id="KAK6798077.1"/>
    </source>
</evidence>
<dbReference type="PANTHER" id="PTHR35490">
    <property type="entry name" value="BACTERIOPHAGE N4 ADSORPTION B PROTEIN"/>
    <property type="match status" value="1"/>
</dbReference>
<dbReference type="PANTHER" id="PTHR35490:SF2">
    <property type="entry name" value="BACTERIOPHAGE N4 ADSORPTION B PROTEIN"/>
    <property type="match status" value="1"/>
</dbReference>
<keyword evidence="2" id="KW-0812">Transmembrane</keyword>
<feature type="region of interest" description="Disordered" evidence="1">
    <location>
        <begin position="15"/>
        <end position="59"/>
    </location>
</feature>
<feature type="compositionally biased region" description="Low complexity" evidence="1">
    <location>
        <begin position="15"/>
        <end position="25"/>
    </location>
</feature>
<feature type="compositionally biased region" description="Basic and acidic residues" evidence="1">
    <location>
        <begin position="26"/>
        <end position="36"/>
    </location>
</feature>
<keyword evidence="2" id="KW-1133">Transmembrane helix</keyword>
<reference evidence="3 4" key="1">
    <citation type="submission" date="2024-02" db="EMBL/GenBank/DDBJ databases">
        <title>de novo genome assembly of Solanum bulbocastanum strain 11H21.</title>
        <authorList>
            <person name="Hosaka A.J."/>
        </authorList>
    </citation>
    <scope>NUCLEOTIDE SEQUENCE [LARGE SCALE GENOMIC DNA]</scope>
    <source>
        <tissue evidence="3">Young leaves</tissue>
    </source>
</reference>
<dbReference type="Proteomes" id="UP001371456">
    <property type="component" value="Unassembled WGS sequence"/>
</dbReference>
<keyword evidence="4" id="KW-1185">Reference proteome</keyword>
<name>A0AAN8U9Q1_SOLBU</name>
<evidence type="ECO:0000256" key="1">
    <source>
        <dbReference type="SAM" id="MobiDB-lite"/>
    </source>
</evidence>
<organism evidence="3 4">
    <name type="scientific">Solanum bulbocastanum</name>
    <name type="common">Wild potato</name>
    <dbReference type="NCBI Taxonomy" id="147425"/>
    <lineage>
        <taxon>Eukaryota</taxon>
        <taxon>Viridiplantae</taxon>
        <taxon>Streptophyta</taxon>
        <taxon>Embryophyta</taxon>
        <taxon>Tracheophyta</taxon>
        <taxon>Spermatophyta</taxon>
        <taxon>Magnoliopsida</taxon>
        <taxon>eudicotyledons</taxon>
        <taxon>Gunneridae</taxon>
        <taxon>Pentapetalae</taxon>
        <taxon>asterids</taxon>
        <taxon>lamiids</taxon>
        <taxon>Solanales</taxon>
        <taxon>Solanaceae</taxon>
        <taxon>Solanoideae</taxon>
        <taxon>Solaneae</taxon>
        <taxon>Solanum</taxon>
    </lineage>
</organism>
<evidence type="ECO:0000256" key="2">
    <source>
        <dbReference type="SAM" id="Phobius"/>
    </source>
</evidence>